<dbReference type="Gene3D" id="3.40.1030.10">
    <property type="entry name" value="Nucleoside phosphorylase/phosphoribosyltransferase catalytic domain"/>
    <property type="match status" value="1"/>
</dbReference>
<dbReference type="InterPro" id="IPR017872">
    <property type="entry name" value="Pyrmidine_PPase_CS"/>
</dbReference>
<evidence type="ECO:0000313" key="9">
    <source>
        <dbReference type="Proteomes" id="UP001267426"/>
    </source>
</evidence>
<sequence length="452" mass="46156">MNVVRLITQKRDGGEVAPDDLTALVDAYTAGDVPDYQMAAFLMAAFVRGLGDAEAAALTRAMLHSGRVLDLSDVPGAKVDKHSTGGVGDKVSLVLAPLVAACGVPVPMISGRGLGHTGGTLDKLEAIPGFRTDLSIDEYRDVLGRVGTVMIGQTAEIAPADKKIYALRDVTGTVESIPLIAASILSKKLAEGIDALVLDVKCGRGAFMKDEAQARRLAETLVGVAEREGTPAVALLTRMDVPLGRAVGNGPETAEAVSILRDETPTGGACDDTVEVTVALAGEMLALGGAAPDAHAGREQARAALADGSALATFRALVEAQDGDASVLDHPARLMGEPVATVEADRAGTVADVDALALGYAAVALGAGRARKEDAVDPKAGFVLNKRPGEPVEAGEPLAFVYASDPDRADTDAVRAAFTVSDATPPRPAALVLDRYAGGAWDGRAGGADGSA</sequence>
<dbReference type="SUPFAM" id="SSF52418">
    <property type="entry name" value="Nucleoside phosphorylase/phosphoribosyltransferase catalytic domain"/>
    <property type="match status" value="1"/>
</dbReference>
<dbReference type="PANTHER" id="PTHR10515:SF0">
    <property type="entry name" value="THYMIDINE PHOSPHORYLASE"/>
    <property type="match status" value="1"/>
</dbReference>
<name>A0ABU3BU81_9BACT</name>
<comment type="subunit">
    <text evidence="2">Homodimer.</text>
</comment>
<proteinExistence type="inferred from homology"/>
<dbReference type="PANTHER" id="PTHR10515">
    <property type="entry name" value="THYMIDINE PHOSPHORYLASE"/>
    <property type="match status" value="1"/>
</dbReference>
<comment type="similarity">
    <text evidence="1">Belongs to the thymidine/pyrimidine-nucleoside phosphorylase family.</text>
</comment>
<dbReference type="SMART" id="SM00941">
    <property type="entry name" value="PYNP_C"/>
    <property type="match status" value="1"/>
</dbReference>
<dbReference type="Proteomes" id="UP001267426">
    <property type="component" value="Unassembled WGS sequence"/>
</dbReference>
<dbReference type="EMBL" id="JAVRHT010000040">
    <property type="protein sequence ID" value="MDT0632851.1"/>
    <property type="molecule type" value="Genomic_DNA"/>
</dbReference>
<evidence type="ECO:0000313" key="8">
    <source>
        <dbReference type="EMBL" id="MDT0632851.1"/>
    </source>
</evidence>
<comment type="caution">
    <text evidence="8">The sequence shown here is derived from an EMBL/GenBank/DDBJ whole genome shotgun (WGS) entry which is preliminary data.</text>
</comment>
<evidence type="ECO:0000256" key="6">
    <source>
        <dbReference type="ARBA" id="ARBA00048550"/>
    </source>
</evidence>
<dbReference type="InterPro" id="IPR017459">
    <property type="entry name" value="Glycosyl_Trfase_fam3_N_dom"/>
</dbReference>
<keyword evidence="9" id="KW-1185">Reference proteome</keyword>
<protein>
    <recommendedName>
        <fullName evidence="3">thymidine phosphorylase</fullName>
        <ecNumber evidence="3">2.4.2.4</ecNumber>
    </recommendedName>
</protein>
<keyword evidence="5 8" id="KW-0808">Transferase</keyword>
<comment type="catalytic activity">
    <reaction evidence="6">
        <text>thymidine + phosphate = 2-deoxy-alpha-D-ribose 1-phosphate + thymine</text>
        <dbReference type="Rhea" id="RHEA:16037"/>
        <dbReference type="ChEBI" id="CHEBI:17748"/>
        <dbReference type="ChEBI" id="CHEBI:17821"/>
        <dbReference type="ChEBI" id="CHEBI:43474"/>
        <dbReference type="ChEBI" id="CHEBI:57259"/>
        <dbReference type="EC" id="2.4.2.4"/>
    </reaction>
</comment>
<dbReference type="EC" id="2.4.2.4" evidence="3"/>
<dbReference type="InterPro" id="IPR013102">
    <property type="entry name" value="PYNP_C"/>
</dbReference>
<dbReference type="NCBIfam" id="NF004490">
    <property type="entry name" value="PRK05820.1"/>
    <property type="match status" value="1"/>
</dbReference>
<dbReference type="InterPro" id="IPR000312">
    <property type="entry name" value="Glycosyl_Trfase_fam3"/>
</dbReference>
<evidence type="ECO:0000259" key="7">
    <source>
        <dbReference type="SMART" id="SM00941"/>
    </source>
</evidence>
<dbReference type="Pfam" id="PF02885">
    <property type="entry name" value="Glycos_trans_3N"/>
    <property type="match status" value="1"/>
</dbReference>
<keyword evidence="4 8" id="KW-0328">Glycosyltransferase</keyword>
<dbReference type="SUPFAM" id="SSF54680">
    <property type="entry name" value="Pyrimidine nucleoside phosphorylase C-terminal domain"/>
    <property type="match status" value="1"/>
</dbReference>
<dbReference type="Gene3D" id="1.20.970.10">
    <property type="entry name" value="Transferase, Pyrimidine Nucleoside Phosphorylase, Chain C"/>
    <property type="match status" value="1"/>
</dbReference>
<dbReference type="InterPro" id="IPR036566">
    <property type="entry name" value="PYNP-like_C_sf"/>
</dbReference>
<dbReference type="InterPro" id="IPR036320">
    <property type="entry name" value="Glycosyl_Trfase_fam3_N_dom_sf"/>
</dbReference>
<dbReference type="InterPro" id="IPR018090">
    <property type="entry name" value="Pyrmidine_PPas_bac/euk"/>
</dbReference>
<dbReference type="Pfam" id="PF00591">
    <property type="entry name" value="Glycos_transf_3"/>
    <property type="match status" value="1"/>
</dbReference>
<evidence type="ECO:0000256" key="2">
    <source>
        <dbReference type="ARBA" id="ARBA00011738"/>
    </source>
</evidence>
<accession>A0ABU3BU81</accession>
<evidence type="ECO:0000256" key="1">
    <source>
        <dbReference type="ARBA" id="ARBA00006915"/>
    </source>
</evidence>
<dbReference type="SUPFAM" id="SSF47648">
    <property type="entry name" value="Nucleoside phosphorylase/phosphoribosyltransferase N-terminal domain"/>
    <property type="match status" value="1"/>
</dbReference>
<dbReference type="PROSITE" id="PS00647">
    <property type="entry name" value="THYMID_PHOSPHORYLASE"/>
    <property type="match status" value="1"/>
</dbReference>
<dbReference type="GO" id="GO:0009032">
    <property type="term" value="F:thymidine phosphorylase activity"/>
    <property type="evidence" value="ECO:0007669"/>
    <property type="project" value="UniProtKB-EC"/>
</dbReference>
<dbReference type="PIRSF" id="PIRSF000478">
    <property type="entry name" value="TP_PyNP"/>
    <property type="match status" value="1"/>
</dbReference>
<dbReference type="InterPro" id="IPR000053">
    <property type="entry name" value="Thymidine/pyrmidine_PPase"/>
</dbReference>
<dbReference type="Pfam" id="PF07831">
    <property type="entry name" value="PYNP_C"/>
    <property type="match status" value="1"/>
</dbReference>
<evidence type="ECO:0000256" key="4">
    <source>
        <dbReference type="ARBA" id="ARBA00022676"/>
    </source>
</evidence>
<evidence type="ECO:0000256" key="3">
    <source>
        <dbReference type="ARBA" id="ARBA00011892"/>
    </source>
</evidence>
<dbReference type="RefSeq" id="WP_311665156.1">
    <property type="nucleotide sequence ID" value="NZ_JAVRHT010000040.1"/>
</dbReference>
<evidence type="ECO:0000256" key="5">
    <source>
        <dbReference type="ARBA" id="ARBA00022679"/>
    </source>
</evidence>
<organism evidence="8 9">
    <name type="scientific">Rubrivirga litoralis</name>
    <dbReference type="NCBI Taxonomy" id="3075598"/>
    <lineage>
        <taxon>Bacteria</taxon>
        <taxon>Pseudomonadati</taxon>
        <taxon>Rhodothermota</taxon>
        <taxon>Rhodothermia</taxon>
        <taxon>Rhodothermales</taxon>
        <taxon>Rubricoccaceae</taxon>
        <taxon>Rubrivirga</taxon>
    </lineage>
</organism>
<dbReference type="InterPro" id="IPR035902">
    <property type="entry name" value="Nuc_phospho_transferase"/>
</dbReference>
<dbReference type="NCBIfam" id="TIGR02644">
    <property type="entry name" value="Y_phosphoryl"/>
    <property type="match status" value="1"/>
</dbReference>
<reference evidence="8 9" key="1">
    <citation type="submission" date="2023-09" db="EMBL/GenBank/DDBJ databases">
        <authorList>
            <person name="Rey-Velasco X."/>
        </authorList>
    </citation>
    <scope>NUCLEOTIDE SEQUENCE [LARGE SCALE GENOMIC DNA]</scope>
    <source>
        <strain evidence="8 9">F394</strain>
    </source>
</reference>
<dbReference type="Gene3D" id="3.90.1170.30">
    <property type="entry name" value="Pyrimidine nucleoside phosphorylase-like, C-terminal domain"/>
    <property type="match status" value="1"/>
</dbReference>
<feature type="domain" description="Pyrimidine nucleoside phosphorylase C-terminal" evidence="7">
    <location>
        <begin position="349"/>
        <end position="421"/>
    </location>
</feature>
<gene>
    <name evidence="8" type="ORF">RM540_13920</name>
</gene>